<sequence>MSNIEHFDSNPKLSRVVVHQGVAWLSGIVADDCGQDISGQTRQVLARLEALLASVGSDKSRVLSAQIWMKEMKADVDAMNAEWIEWCETPPPARATCQVSFDDPDIRIELIATAAV</sequence>
<proteinExistence type="predicted"/>
<dbReference type="SUPFAM" id="SSF55298">
    <property type="entry name" value="YjgF-like"/>
    <property type="match status" value="1"/>
</dbReference>
<name>A0A653E5P1_9PSED</name>
<dbReference type="EMBL" id="LR215729">
    <property type="protein sequence ID" value="VEV98035.1"/>
    <property type="molecule type" value="Genomic_DNA"/>
</dbReference>
<dbReference type="InterPro" id="IPR035709">
    <property type="entry name" value="YoaB-like"/>
</dbReference>
<dbReference type="Pfam" id="PF01042">
    <property type="entry name" value="Ribonuc_L-PSP"/>
    <property type="match status" value="1"/>
</dbReference>
<organism evidence="1">
    <name type="scientific">Pseudomonas marincola</name>
    <dbReference type="NCBI Taxonomy" id="437900"/>
    <lineage>
        <taxon>Bacteria</taxon>
        <taxon>Pseudomonadati</taxon>
        <taxon>Pseudomonadota</taxon>
        <taxon>Gammaproteobacteria</taxon>
        <taxon>Pseudomonadales</taxon>
        <taxon>Pseudomonadaceae</taxon>
        <taxon>Pseudomonas</taxon>
    </lineage>
</organism>
<evidence type="ECO:0008006" key="2">
    <source>
        <dbReference type="Google" id="ProtNLM"/>
    </source>
</evidence>
<dbReference type="InterPro" id="IPR035959">
    <property type="entry name" value="RutC-like_sf"/>
</dbReference>
<dbReference type="PANTHER" id="PTHR47328">
    <property type="match status" value="1"/>
</dbReference>
<dbReference type="AlphaFoldDB" id="A0A653E5P1"/>
<reference evidence="1" key="1">
    <citation type="submission" date="2019-02" db="EMBL/GenBank/DDBJ databases">
        <authorList>
            <consortium name="Genoscope - CEA"/>
            <person name="William W."/>
        </authorList>
    </citation>
    <scope>NUCLEOTIDE SEQUENCE [LARGE SCALE GENOMIC DNA]</scope>
    <source>
        <strain evidence="1">YSy11</strain>
    </source>
</reference>
<gene>
    <name evidence="1" type="ORF">PMYSY11_2991</name>
</gene>
<dbReference type="PANTHER" id="PTHR47328:SF1">
    <property type="entry name" value="RUTC FAMILY PROTEIN YOAB"/>
    <property type="match status" value="1"/>
</dbReference>
<dbReference type="RefSeq" id="WP_150548678.1">
    <property type="nucleotide sequence ID" value="NZ_LR215729.2"/>
</dbReference>
<dbReference type="InterPro" id="IPR006175">
    <property type="entry name" value="YjgF/YER057c/UK114"/>
</dbReference>
<dbReference type="CDD" id="cd06150">
    <property type="entry name" value="YjgF_YER057c_UK114_like_2"/>
    <property type="match status" value="1"/>
</dbReference>
<protein>
    <recommendedName>
        <fullName evidence="2">Enamine deaminase RidA, house cleaning of reactive enamine intermediates, YjgF/YER057c/UK114 family</fullName>
    </recommendedName>
</protein>
<evidence type="ECO:0000313" key="1">
    <source>
        <dbReference type="EMBL" id="VEV98035.1"/>
    </source>
</evidence>
<accession>A0A653E5P1</accession>
<dbReference type="Gene3D" id="3.30.1330.40">
    <property type="entry name" value="RutC-like"/>
    <property type="match status" value="1"/>
</dbReference>